<dbReference type="EMBL" id="HG994363">
    <property type="protein sequence ID" value="CAF2050256.1"/>
    <property type="molecule type" value="Genomic_DNA"/>
</dbReference>
<accession>A0A816PPQ0</accession>
<name>A0A816PPQ0_BRANA</name>
<dbReference type="AlphaFoldDB" id="A0A816PPQ0"/>
<evidence type="ECO:0000313" key="1">
    <source>
        <dbReference type="EMBL" id="CAF2050256.1"/>
    </source>
</evidence>
<reference evidence="1" key="1">
    <citation type="submission" date="2021-01" db="EMBL/GenBank/DDBJ databases">
        <authorList>
            <consortium name="Genoscope - CEA"/>
            <person name="William W."/>
        </authorList>
    </citation>
    <scope>NUCLEOTIDE SEQUENCE</scope>
</reference>
<proteinExistence type="predicted"/>
<dbReference type="Proteomes" id="UP001295469">
    <property type="component" value="Chromosome A09"/>
</dbReference>
<organism evidence="1">
    <name type="scientific">Brassica napus</name>
    <name type="common">Rape</name>
    <dbReference type="NCBI Taxonomy" id="3708"/>
    <lineage>
        <taxon>Eukaryota</taxon>
        <taxon>Viridiplantae</taxon>
        <taxon>Streptophyta</taxon>
        <taxon>Embryophyta</taxon>
        <taxon>Tracheophyta</taxon>
        <taxon>Spermatophyta</taxon>
        <taxon>Magnoliopsida</taxon>
        <taxon>eudicotyledons</taxon>
        <taxon>Gunneridae</taxon>
        <taxon>Pentapetalae</taxon>
        <taxon>rosids</taxon>
        <taxon>malvids</taxon>
        <taxon>Brassicales</taxon>
        <taxon>Brassicaceae</taxon>
        <taxon>Brassiceae</taxon>
        <taxon>Brassica</taxon>
    </lineage>
</organism>
<protein>
    <submittedName>
        <fullName evidence="1">(rape) hypothetical protein</fullName>
    </submittedName>
</protein>
<sequence length="75" mass="8674">MRNHTLLVDDSPDKACCNPVSTEHLQSSISTLESFLFYTSIQTVKIFHWVSLFSSYTLCTFKFLQHQEERVNGES</sequence>
<gene>
    <name evidence="1" type="ORF">DARMORV10_A09P59800.1</name>
</gene>